<evidence type="ECO:0000256" key="1">
    <source>
        <dbReference type="SAM" id="Phobius"/>
    </source>
</evidence>
<keyword evidence="3" id="KW-1185">Reference proteome</keyword>
<dbReference type="GO" id="GO:0140359">
    <property type="term" value="F:ABC-type transporter activity"/>
    <property type="evidence" value="ECO:0007669"/>
    <property type="project" value="InterPro"/>
</dbReference>
<sequence length="263" mass="28556">MTIVKHELKQGKNSFLIWTAAIAMLLAVCVFLFPEMKGEMDGISDVFASMGSFTAAFGMDRLNFGTLVGFYAIECGNVLGLGGAFYAALCAVGILSKEEKERTAEFLLTHPVSRVKIITEKLIAVLIQITALNLIIYAISVGSMVIIGEEIPWEEINLLHLAYYLLQIELAGICFGISAFLRKGSTGVGLGIAVMMYFMNLVANIAEVAEFLKYITPFGYCEGADIVSNGYLDGTLIAIGLIFGTVGIVAAYWKYTRKDIHSA</sequence>
<dbReference type="EMBL" id="LT907978">
    <property type="protein sequence ID" value="SOB71190.1"/>
    <property type="molecule type" value="Genomic_DNA"/>
</dbReference>
<protein>
    <submittedName>
        <fullName evidence="2">ABC-2 family transporter protein</fullName>
    </submittedName>
</protein>
<feature type="transmembrane region" description="Helical" evidence="1">
    <location>
        <begin position="235"/>
        <end position="253"/>
    </location>
</feature>
<accession>A0A285PTP5</accession>
<proteinExistence type="predicted"/>
<evidence type="ECO:0000313" key="3">
    <source>
        <dbReference type="Proteomes" id="UP000217549"/>
    </source>
</evidence>
<feature type="transmembrane region" description="Helical" evidence="1">
    <location>
        <begin position="188"/>
        <end position="206"/>
    </location>
</feature>
<feature type="transmembrane region" description="Helical" evidence="1">
    <location>
        <begin position="122"/>
        <end position="141"/>
    </location>
</feature>
<dbReference type="PANTHER" id="PTHR43471">
    <property type="entry name" value="ABC TRANSPORTER PERMEASE"/>
    <property type="match status" value="1"/>
</dbReference>
<feature type="transmembrane region" description="Helical" evidence="1">
    <location>
        <begin position="15"/>
        <end position="34"/>
    </location>
</feature>
<dbReference type="GO" id="GO:0005886">
    <property type="term" value="C:plasma membrane"/>
    <property type="evidence" value="ECO:0007669"/>
    <property type="project" value="UniProtKB-SubCell"/>
</dbReference>
<dbReference type="AlphaFoldDB" id="A0A285PTP5"/>
<keyword evidence="1" id="KW-0472">Membrane</keyword>
<keyword evidence="1" id="KW-1133">Transmembrane helix</keyword>
<feature type="transmembrane region" description="Helical" evidence="1">
    <location>
        <begin position="161"/>
        <end position="181"/>
    </location>
</feature>
<reference evidence="3" key="1">
    <citation type="submission" date="2017-09" db="EMBL/GenBank/DDBJ databases">
        <authorList>
            <person name="Shetty A S."/>
        </authorList>
    </citation>
    <scope>NUCLEOTIDE SEQUENCE [LARGE SCALE GENOMIC DNA]</scope>
</reference>
<dbReference type="Pfam" id="PF12679">
    <property type="entry name" value="ABC2_membrane_2"/>
    <property type="match status" value="1"/>
</dbReference>
<dbReference type="KEGG" id="ehl:EHLA_0425"/>
<feature type="transmembrane region" description="Helical" evidence="1">
    <location>
        <begin position="70"/>
        <end position="95"/>
    </location>
</feature>
<gene>
    <name evidence="2" type="ORF">EHLA_0425</name>
</gene>
<dbReference type="PANTHER" id="PTHR43471:SF12">
    <property type="entry name" value="HYPOTHETICAL MEMBRANE PROTEIN, CONSERVED"/>
    <property type="match status" value="1"/>
</dbReference>
<keyword evidence="1" id="KW-0812">Transmembrane</keyword>
<name>A0A285PTP5_9FIRM</name>
<organism evidence="2 3">
    <name type="scientific">Anaerobutyricum hallii</name>
    <dbReference type="NCBI Taxonomy" id="39488"/>
    <lineage>
        <taxon>Bacteria</taxon>
        <taxon>Bacillati</taxon>
        <taxon>Bacillota</taxon>
        <taxon>Clostridia</taxon>
        <taxon>Lachnospirales</taxon>
        <taxon>Lachnospiraceae</taxon>
        <taxon>Anaerobutyricum</taxon>
    </lineage>
</organism>
<evidence type="ECO:0000313" key="2">
    <source>
        <dbReference type="EMBL" id="SOB71190.1"/>
    </source>
</evidence>
<dbReference type="RefSeq" id="WP_096239145.1">
    <property type="nucleotide sequence ID" value="NZ_LT907978.1"/>
</dbReference>
<dbReference type="Proteomes" id="UP000217549">
    <property type="component" value="Chromosome I"/>
</dbReference>